<dbReference type="SUPFAM" id="SSF54928">
    <property type="entry name" value="RNA-binding domain, RBD"/>
    <property type="match status" value="2"/>
</dbReference>
<keyword evidence="1" id="KW-0479">Metal-binding</keyword>
<accession>L7FLC9</accession>
<dbReference type="EMBL" id="KB206750">
    <property type="protein sequence ID" value="ELP88573.1"/>
    <property type="molecule type" value="Genomic_DNA"/>
</dbReference>
<dbReference type="InterPro" id="IPR035979">
    <property type="entry name" value="RBD_domain_sf"/>
</dbReference>
<dbReference type="InterPro" id="IPR012677">
    <property type="entry name" value="Nucleotide-bd_a/b_plait_sf"/>
</dbReference>
<evidence type="ECO:0000256" key="2">
    <source>
        <dbReference type="SAM" id="MobiDB-lite"/>
    </source>
</evidence>
<dbReference type="KEGG" id="eiv:EIN_335550"/>
<dbReference type="InterPro" id="IPR001878">
    <property type="entry name" value="Znf_CCHC"/>
</dbReference>
<feature type="compositionally biased region" description="Basic residues" evidence="2">
    <location>
        <begin position="266"/>
        <end position="284"/>
    </location>
</feature>
<dbReference type="SMART" id="SM00360">
    <property type="entry name" value="RRM"/>
    <property type="match status" value="2"/>
</dbReference>
<dbReference type="AlphaFoldDB" id="L7FLC9"/>
<keyword evidence="5" id="KW-1185">Reference proteome</keyword>
<dbReference type="VEuPathDB" id="AmoebaDB:EIN_335550"/>
<evidence type="ECO:0000256" key="1">
    <source>
        <dbReference type="PROSITE-ProRule" id="PRU00047"/>
    </source>
</evidence>
<evidence type="ECO:0000313" key="5">
    <source>
        <dbReference type="Proteomes" id="UP000014680"/>
    </source>
</evidence>
<dbReference type="InterPro" id="IPR000504">
    <property type="entry name" value="RRM_dom"/>
</dbReference>
<protein>
    <recommendedName>
        <fullName evidence="3">CCHC-type domain-containing protein</fullName>
    </recommendedName>
</protein>
<organism evidence="4 5">
    <name type="scientific">Entamoeba invadens IP1</name>
    <dbReference type="NCBI Taxonomy" id="370355"/>
    <lineage>
        <taxon>Eukaryota</taxon>
        <taxon>Amoebozoa</taxon>
        <taxon>Evosea</taxon>
        <taxon>Archamoebae</taxon>
        <taxon>Mastigamoebida</taxon>
        <taxon>Entamoebidae</taxon>
        <taxon>Entamoeba</taxon>
    </lineage>
</organism>
<dbReference type="InterPro" id="IPR036875">
    <property type="entry name" value="Znf_CCHC_sf"/>
</dbReference>
<gene>
    <name evidence="4" type="ORF">EIN_335550</name>
</gene>
<dbReference type="Gene3D" id="4.10.60.10">
    <property type="entry name" value="Zinc finger, CCHC-type"/>
    <property type="match status" value="1"/>
</dbReference>
<proteinExistence type="predicted"/>
<reference evidence="4 5" key="1">
    <citation type="submission" date="2012-10" db="EMBL/GenBank/DDBJ databases">
        <authorList>
            <person name="Zafar N."/>
            <person name="Inman J."/>
            <person name="Hall N."/>
            <person name="Lorenzi H."/>
            <person name="Caler E."/>
        </authorList>
    </citation>
    <scope>NUCLEOTIDE SEQUENCE [LARGE SCALE GENOMIC DNA]</scope>
    <source>
        <strain evidence="4 5">IP1</strain>
    </source>
</reference>
<feature type="region of interest" description="Disordered" evidence="2">
    <location>
        <begin position="186"/>
        <end position="284"/>
    </location>
</feature>
<keyword evidence="1" id="KW-0863">Zinc-finger</keyword>
<feature type="domain" description="CCHC-type" evidence="3">
    <location>
        <begin position="172"/>
        <end position="189"/>
    </location>
</feature>
<dbReference type="Gene3D" id="3.30.70.330">
    <property type="match status" value="2"/>
</dbReference>
<evidence type="ECO:0000313" key="4">
    <source>
        <dbReference type="EMBL" id="ELP88573.1"/>
    </source>
</evidence>
<dbReference type="Pfam" id="PF00076">
    <property type="entry name" value="RRM_1"/>
    <property type="match status" value="1"/>
</dbReference>
<dbReference type="PROSITE" id="PS50158">
    <property type="entry name" value="ZF_CCHC"/>
    <property type="match status" value="1"/>
</dbReference>
<keyword evidence="1" id="KW-0862">Zinc</keyword>
<dbReference type="GeneID" id="14887542"/>
<dbReference type="GO" id="GO:0003723">
    <property type="term" value="F:RNA binding"/>
    <property type="evidence" value="ECO:0007669"/>
    <property type="project" value="InterPro"/>
</dbReference>
<sequence length="284" mass="32012">MLKPIELYISNISNATTVAEFEELFKGYNVKSVEVFLHKKDVVLNTGIVKAKSVEEAAKIYQEMSTGMSDGKHTTAEYSPEDKTQIIVSGFPQGTKEPRFVEYFRDFDIESANLIVEKKGTPSGKAKVVVKDRSDAVKIMMDIRGKVFKGKALAVCGNLPNPKDYEKAKLKRKCFICGNYGHSKDECPQRNQDEVLDPNADSQESEEQKSLEKVEKQSEEQKPTSPEKPKSVEKEKKTVGKKVNKQMKTNTNKKVNGKPKGEKRNNKFAKGNKAKQNNKRQSRD</sequence>
<dbReference type="SUPFAM" id="SSF57756">
    <property type="entry name" value="Retrovirus zinc finger-like domains"/>
    <property type="match status" value="1"/>
</dbReference>
<dbReference type="Proteomes" id="UP000014680">
    <property type="component" value="Unassembled WGS sequence"/>
</dbReference>
<dbReference type="CDD" id="cd00590">
    <property type="entry name" value="RRM_SF"/>
    <property type="match status" value="2"/>
</dbReference>
<dbReference type="GO" id="GO:0008270">
    <property type="term" value="F:zinc ion binding"/>
    <property type="evidence" value="ECO:0007669"/>
    <property type="project" value="UniProtKB-KW"/>
</dbReference>
<dbReference type="RefSeq" id="XP_004255344.1">
    <property type="nucleotide sequence ID" value="XM_004255296.1"/>
</dbReference>
<feature type="compositionally biased region" description="Basic and acidic residues" evidence="2">
    <location>
        <begin position="206"/>
        <end position="238"/>
    </location>
</feature>
<evidence type="ECO:0000259" key="3">
    <source>
        <dbReference type="PROSITE" id="PS50158"/>
    </source>
</evidence>
<name>L7FLC9_ENTIV</name>
<dbReference type="Pfam" id="PF00098">
    <property type="entry name" value="zf-CCHC"/>
    <property type="match status" value="1"/>
</dbReference>